<dbReference type="GO" id="GO:0004674">
    <property type="term" value="F:protein serine/threonine kinase activity"/>
    <property type="evidence" value="ECO:0007669"/>
    <property type="project" value="UniProtKB-KW"/>
</dbReference>
<keyword evidence="1" id="KW-0418">Kinase</keyword>
<sequence>MTTSSEPVLEWLCLPGSAGSLASFRDFVLGRGRAVGLAEAVISKIDLVLEEVLVNVFHHAFEGQAAGAVEVGCGPAAEEGLFLVRVIDPGRPFNPLDQPPPDLDGDIADRPIGGLGILLAKEMSHRMHYQRRDDCNVLDIYFSAA</sequence>
<keyword evidence="1" id="KW-0723">Serine/threonine-protein kinase</keyword>
<evidence type="ECO:0000313" key="3">
    <source>
        <dbReference type="EMBL" id="MCJ8499564.1"/>
    </source>
</evidence>
<dbReference type="RefSeq" id="WP_246902935.1">
    <property type="nucleotide sequence ID" value="NZ_JALJRB010000002.1"/>
</dbReference>
<dbReference type="InterPro" id="IPR050267">
    <property type="entry name" value="Anti-sigma-factor_SerPK"/>
</dbReference>
<dbReference type="PANTHER" id="PTHR35526:SF6">
    <property type="entry name" value="SLR1861 PROTEIN"/>
    <property type="match status" value="1"/>
</dbReference>
<evidence type="ECO:0000259" key="2">
    <source>
        <dbReference type="Pfam" id="PF13581"/>
    </source>
</evidence>
<keyword evidence="4" id="KW-1185">Reference proteome</keyword>
<keyword evidence="3" id="KW-0067">ATP-binding</keyword>
<dbReference type="InterPro" id="IPR036890">
    <property type="entry name" value="HATPase_C_sf"/>
</dbReference>
<reference evidence="3" key="1">
    <citation type="submission" date="2022-04" db="EMBL/GenBank/DDBJ databases">
        <title>Desulfatitalea alkaliphila sp. nov., a novel anaerobic sulfate-reducing bacterium isolated from terrestrial mud volcano, Taman Peninsula, Russia.</title>
        <authorList>
            <person name="Khomyakova M.A."/>
            <person name="Merkel A.Y."/>
            <person name="Slobodkin A.I."/>
        </authorList>
    </citation>
    <scope>NUCLEOTIDE SEQUENCE</scope>
    <source>
        <strain evidence="3">M08but</strain>
    </source>
</reference>
<dbReference type="Pfam" id="PF13581">
    <property type="entry name" value="HATPase_c_2"/>
    <property type="match status" value="1"/>
</dbReference>
<proteinExistence type="predicted"/>
<name>A0AA41R003_9BACT</name>
<dbReference type="PANTHER" id="PTHR35526">
    <property type="entry name" value="ANTI-SIGMA-F FACTOR RSBW-RELATED"/>
    <property type="match status" value="1"/>
</dbReference>
<evidence type="ECO:0000256" key="1">
    <source>
        <dbReference type="ARBA" id="ARBA00022527"/>
    </source>
</evidence>
<protein>
    <submittedName>
        <fullName evidence="3">ATP-binding protein</fullName>
    </submittedName>
</protein>
<dbReference type="AlphaFoldDB" id="A0AA41R003"/>
<evidence type="ECO:0000313" key="4">
    <source>
        <dbReference type="Proteomes" id="UP001165427"/>
    </source>
</evidence>
<dbReference type="Gene3D" id="3.30.565.10">
    <property type="entry name" value="Histidine kinase-like ATPase, C-terminal domain"/>
    <property type="match status" value="1"/>
</dbReference>
<gene>
    <name evidence="3" type="ORF">MRX98_03180</name>
</gene>
<keyword evidence="3" id="KW-0547">Nucleotide-binding</keyword>
<accession>A0AA41R003</accession>
<dbReference type="Proteomes" id="UP001165427">
    <property type="component" value="Unassembled WGS sequence"/>
</dbReference>
<feature type="domain" description="Histidine kinase/HSP90-like ATPase" evidence="2">
    <location>
        <begin position="18"/>
        <end position="140"/>
    </location>
</feature>
<dbReference type="EMBL" id="JALJRB010000002">
    <property type="protein sequence ID" value="MCJ8499564.1"/>
    <property type="molecule type" value="Genomic_DNA"/>
</dbReference>
<dbReference type="GO" id="GO:0005524">
    <property type="term" value="F:ATP binding"/>
    <property type="evidence" value="ECO:0007669"/>
    <property type="project" value="UniProtKB-KW"/>
</dbReference>
<keyword evidence="1" id="KW-0808">Transferase</keyword>
<dbReference type="CDD" id="cd16936">
    <property type="entry name" value="HATPase_RsbW-like"/>
    <property type="match status" value="1"/>
</dbReference>
<dbReference type="InterPro" id="IPR003594">
    <property type="entry name" value="HATPase_dom"/>
</dbReference>
<dbReference type="SUPFAM" id="SSF55874">
    <property type="entry name" value="ATPase domain of HSP90 chaperone/DNA topoisomerase II/histidine kinase"/>
    <property type="match status" value="1"/>
</dbReference>
<organism evidence="3 4">
    <name type="scientific">Desulfatitalea alkaliphila</name>
    <dbReference type="NCBI Taxonomy" id="2929485"/>
    <lineage>
        <taxon>Bacteria</taxon>
        <taxon>Pseudomonadati</taxon>
        <taxon>Thermodesulfobacteriota</taxon>
        <taxon>Desulfobacteria</taxon>
        <taxon>Desulfobacterales</taxon>
        <taxon>Desulfosarcinaceae</taxon>
        <taxon>Desulfatitalea</taxon>
    </lineage>
</organism>
<comment type="caution">
    <text evidence="3">The sequence shown here is derived from an EMBL/GenBank/DDBJ whole genome shotgun (WGS) entry which is preliminary data.</text>
</comment>